<keyword evidence="3" id="KW-1185">Reference proteome</keyword>
<dbReference type="GO" id="GO:0016746">
    <property type="term" value="F:acyltransferase activity"/>
    <property type="evidence" value="ECO:0007669"/>
    <property type="project" value="UniProtKB-KW"/>
</dbReference>
<dbReference type="InterPro" id="IPR000182">
    <property type="entry name" value="GNAT_dom"/>
</dbReference>
<sequence length="283" mass="31452">MIVTCYGGPRDLRAMQELTGRIWSPRARWHAGDLAWGRLQHTGREPEWPTMLWRADRRTLAWGWIHLPGYLNLAVDPERAELAHDVLRWFEEIVPAGERQVEVSSGEPHLVAALEERGYAREKDGPFFVQMVRDLDGLPEPEPPAGFRLEAVRDVPGRVAAHRAAFHPSRVTEESYAAVRAAWPYREDLDWCAIGPDGGTAAYCLLWLDDRDVALIEPVGTVPAHRGKGLAKAVCLAALRAARAAGAKQAVVAPRGDDGYPVPARLYSGLGFRDTARSLLFIR</sequence>
<comment type="caution">
    <text evidence="2">The sequence shown here is derived from an EMBL/GenBank/DDBJ whole genome shotgun (WGS) entry which is preliminary data.</text>
</comment>
<dbReference type="EC" id="2.3.1.-" evidence="2"/>
<accession>A0ABT4TB53</accession>
<protein>
    <submittedName>
        <fullName evidence="2">GNAT family N-acetyltransferase</fullName>
        <ecNumber evidence="2">2.3.1.-</ecNumber>
    </submittedName>
</protein>
<evidence type="ECO:0000259" key="1">
    <source>
        <dbReference type="PROSITE" id="PS51186"/>
    </source>
</evidence>
<dbReference type="SUPFAM" id="SSF55729">
    <property type="entry name" value="Acyl-CoA N-acyltransferases (Nat)"/>
    <property type="match status" value="1"/>
</dbReference>
<dbReference type="Gene3D" id="3.40.630.30">
    <property type="match status" value="1"/>
</dbReference>
<keyword evidence="2" id="KW-0808">Transferase</keyword>
<evidence type="ECO:0000313" key="3">
    <source>
        <dbReference type="Proteomes" id="UP001212498"/>
    </source>
</evidence>
<dbReference type="PROSITE" id="PS51186">
    <property type="entry name" value="GNAT"/>
    <property type="match status" value="1"/>
</dbReference>
<gene>
    <name evidence="2" type="ORF">OUY24_38245</name>
</gene>
<proteinExistence type="predicted"/>
<dbReference type="InterPro" id="IPR016181">
    <property type="entry name" value="Acyl_CoA_acyltransferase"/>
</dbReference>
<evidence type="ECO:0000313" key="2">
    <source>
        <dbReference type="EMBL" id="MDA0646504.1"/>
    </source>
</evidence>
<organism evidence="2 3">
    <name type="scientific">Nonomuraea ferruginea</name>
    <dbReference type="NCBI Taxonomy" id="46174"/>
    <lineage>
        <taxon>Bacteria</taxon>
        <taxon>Bacillati</taxon>
        <taxon>Actinomycetota</taxon>
        <taxon>Actinomycetes</taxon>
        <taxon>Streptosporangiales</taxon>
        <taxon>Streptosporangiaceae</taxon>
        <taxon>Nonomuraea</taxon>
    </lineage>
</organism>
<feature type="domain" description="N-acetyltransferase" evidence="1">
    <location>
        <begin position="145"/>
        <end position="283"/>
    </location>
</feature>
<name>A0ABT4TB53_9ACTN</name>
<dbReference type="EMBL" id="JAPNUD010000202">
    <property type="protein sequence ID" value="MDA0646504.1"/>
    <property type="molecule type" value="Genomic_DNA"/>
</dbReference>
<dbReference type="RefSeq" id="WP_271279783.1">
    <property type="nucleotide sequence ID" value="NZ_BAABFD010000016.1"/>
</dbReference>
<reference evidence="2 3" key="1">
    <citation type="submission" date="2022-11" db="EMBL/GenBank/DDBJ databases">
        <title>Nonomuraea corallina sp. nov., a new species of the genus Nonomuraea isolated from sea side sediment in Thai sea.</title>
        <authorList>
            <person name="Ngamcharungchit C."/>
            <person name="Matsumoto A."/>
            <person name="Suriyachadkun C."/>
            <person name="Panbangred W."/>
            <person name="Inahashi Y."/>
            <person name="Intra B."/>
        </authorList>
    </citation>
    <scope>NUCLEOTIDE SEQUENCE [LARGE SCALE GENOMIC DNA]</scope>
    <source>
        <strain evidence="2 3">DSM 43553</strain>
    </source>
</reference>
<keyword evidence="2" id="KW-0012">Acyltransferase</keyword>
<dbReference type="Pfam" id="PF00583">
    <property type="entry name" value="Acetyltransf_1"/>
    <property type="match status" value="1"/>
</dbReference>
<dbReference type="Proteomes" id="UP001212498">
    <property type="component" value="Unassembled WGS sequence"/>
</dbReference>